<gene>
    <name evidence="4" type="ORF">EB796_003157</name>
    <name evidence="3" type="ORF">EB796_012899</name>
    <name evidence="2" type="ORF">EB796_012902</name>
</gene>
<feature type="signal peptide" evidence="1">
    <location>
        <begin position="1"/>
        <end position="28"/>
    </location>
</feature>
<evidence type="ECO:0008006" key="6">
    <source>
        <dbReference type="Google" id="ProtNLM"/>
    </source>
</evidence>
<evidence type="ECO:0000313" key="5">
    <source>
        <dbReference type="Proteomes" id="UP000593567"/>
    </source>
</evidence>
<organism evidence="2 5">
    <name type="scientific">Bugula neritina</name>
    <name type="common">Brown bryozoan</name>
    <name type="synonym">Sertularia neritina</name>
    <dbReference type="NCBI Taxonomy" id="10212"/>
    <lineage>
        <taxon>Eukaryota</taxon>
        <taxon>Metazoa</taxon>
        <taxon>Spiralia</taxon>
        <taxon>Lophotrochozoa</taxon>
        <taxon>Bryozoa</taxon>
        <taxon>Gymnolaemata</taxon>
        <taxon>Cheilostomatida</taxon>
        <taxon>Flustrina</taxon>
        <taxon>Buguloidea</taxon>
        <taxon>Bugulidae</taxon>
        <taxon>Bugula</taxon>
    </lineage>
</organism>
<sequence>MQSLSTSFTRMAVLSSTLWAWVTGPLSAFSTMQFYADKSCSTSVEEGIKRVSMTRRWQWLCAPCSSFSCLLVVSSLLHLKKNIADSAQLSDFSFLKHHANRLLNQHH</sequence>
<evidence type="ECO:0000313" key="2">
    <source>
        <dbReference type="EMBL" id="KAF6028790.1"/>
    </source>
</evidence>
<keyword evidence="5" id="KW-1185">Reference proteome</keyword>
<evidence type="ECO:0000313" key="3">
    <source>
        <dbReference type="EMBL" id="KAF6028796.1"/>
    </source>
</evidence>
<reference evidence="2 5" key="1">
    <citation type="submission" date="2019-09" db="EMBL/GenBank/DDBJ databases">
        <authorList>
            <person name="Raiko M."/>
            <person name="Komissarov A."/>
            <person name="Rhodes A."/>
            <person name="Kliver S."/>
            <person name="Lim-Fong G."/>
            <person name="Kwan J."/>
            <person name="O'Brien S.J."/>
            <person name="Lopez J.V."/>
        </authorList>
    </citation>
    <scope>NUCLEOTIDE SEQUENCE [LARGE SCALE GENOMIC DNA]</scope>
    <source>
        <strain evidence="2">Kwan_BN1</strain>
    </source>
</reference>
<comment type="caution">
    <text evidence="2">The sequence shown here is derived from an EMBL/GenBank/DDBJ whole genome shotgun (WGS) entry which is preliminary data.</text>
</comment>
<accession>A0A7J7JR30</accession>
<keyword evidence="1" id="KW-0732">Signal</keyword>
<evidence type="ECO:0000256" key="1">
    <source>
        <dbReference type="SAM" id="SignalP"/>
    </source>
</evidence>
<name>A0A7J7JR30_BUGNE</name>
<protein>
    <recommendedName>
        <fullName evidence="6">Secreted protein</fullName>
    </recommendedName>
</protein>
<feature type="chain" id="PRO_5036400817" description="Secreted protein" evidence="1">
    <location>
        <begin position="29"/>
        <end position="107"/>
    </location>
</feature>
<proteinExistence type="predicted"/>
<dbReference type="EMBL" id="VXIV02001908">
    <property type="protein sequence ID" value="KAF6028796.1"/>
    <property type="molecule type" value="Genomic_DNA"/>
</dbReference>
<dbReference type="Proteomes" id="UP000593567">
    <property type="component" value="Unassembled WGS sequence"/>
</dbReference>
<dbReference type="EMBL" id="VXIV02001909">
    <property type="protein sequence ID" value="KAF6028790.1"/>
    <property type="molecule type" value="Genomic_DNA"/>
</dbReference>
<dbReference type="EMBL" id="VXIV02000400">
    <property type="protein sequence ID" value="KAF6038536.1"/>
    <property type="molecule type" value="Genomic_DNA"/>
</dbReference>
<evidence type="ECO:0000313" key="4">
    <source>
        <dbReference type="EMBL" id="KAF6038536.1"/>
    </source>
</evidence>
<dbReference type="AlphaFoldDB" id="A0A7J7JR30"/>
<reference evidence="2 5" key="2">
    <citation type="submission" date="2020-06" db="EMBL/GenBank/DDBJ databases">
        <title>Draft genome of Bugula neritina, a colonial animal packing powerful symbionts and potential medicines.</title>
        <authorList>
            <person name="Rayko M."/>
        </authorList>
    </citation>
    <scope>NUCLEOTIDE SEQUENCE [LARGE SCALE GENOMIC DNA]</scope>
    <source>
        <strain evidence="2">Kwan_BN1</strain>
    </source>
</reference>